<evidence type="ECO:0000313" key="2">
    <source>
        <dbReference type="EMBL" id="NKZ01534.1"/>
    </source>
</evidence>
<dbReference type="Proteomes" id="UP000553209">
    <property type="component" value="Unassembled WGS sequence"/>
</dbReference>
<feature type="compositionally biased region" description="Pro residues" evidence="1">
    <location>
        <begin position="56"/>
        <end position="67"/>
    </location>
</feature>
<accession>A0A7X6MKS7</accession>
<evidence type="ECO:0000256" key="1">
    <source>
        <dbReference type="SAM" id="MobiDB-lite"/>
    </source>
</evidence>
<reference evidence="2 3" key="1">
    <citation type="submission" date="2020-04" db="EMBL/GenBank/DDBJ databases">
        <title>MicrobeNet Type strains.</title>
        <authorList>
            <person name="Nicholson A.C."/>
        </authorList>
    </citation>
    <scope>NUCLEOTIDE SEQUENCE [LARGE SCALE GENOMIC DNA]</scope>
    <source>
        <strain evidence="2 3">ATCC 23612</strain>
    </source>
</reference>
<sequence>MVTALVAVILRCLRPARGLHAAPRVLAGELRAEARRRRASRVRRYAVDPGTVAGAPTPPPVPAPRPTPDGTRREPLPPIDPSEALVRGYYLAHEARRQPVGDLLAGLGAVS</sequence>
<dbReference type="EMBL" id="JAAXPG010000038">
    <property type="protein sequence ID" value="NKZ01534.1"/>
    <property type="molecule type" value="Genomic_DNA"/>
</dbReference>
<comment type="caution">
    <text evidence="2">The sequence shown here is derived from an EMBL/GenBank/DDBJ whole genome shotgun (WGS) entry which is preliminary data.</text>
</comment>
<proteinExistence type="predicted"/>
<organism evidence="2 3">
    <name type="scientific">Nocardiopsis alborubida</name>
    <dbReference type="NCBI Taxonomy" id="146802"/>
    <lineage>
        <taxon>Bacteria</taxon>
        <taxon>Bacillati</taxon>
        <taxon>Actinomycetota</taxon>
        <taxon>Actinomycetes</taxon>
        <taxon>Streptosporangiales</taxon>
        <taxon>Nocardiopsidaceae</taxon>
        <taxon>Nocardiopsis</taxon>
    </lineage>
</organism>
<evidence type="ECO:0000313" key="3">
    <source>
        <dbReference type="Proteomes" id="UP000553209"/>
    </source>
</evidence>
<name>A0A7X6MKS7_9ACTN</name>
<protein>
    <submittedName>
        <fullName evidence="2">Uncharacterized protein</fullName>
    </submittedName>
</protein>
<gene>
    <name evidence="2" type="ORF">HGB44_28250</name>
</gene>
<keyword evidence="3" id="KW-1185">Reference proteome</keyword>
<dbReference type="AlphaFoldDB" id="A0A7X6MKS7"/>
<feature type="region of interest" description="Disordered" evidence="1">
    <location>
        <begin position="38"/>
        <end position="81"/>
    </location>
</feature>